<sequence>RGDGDEEVETKSTSVLRHYPNGATETSVKNTITQKDKELIYGFGEVPIKIRMVSMLPYRLTYLRVVEKRKKKYQSYTHRWPDRRNGFEKMGLKNYEEKKDQAWGHSNCVDEKNSFGYMVYDLAHMVLTVLRIYNPAALEQ</sequence>
<evidence type="ECO:0000256" key="1">
    <source>
        <dbReference type="SAM" id="MobiDB-lite"/>
    </source>
</evidence>
<feature type="non-terminal residue" evidence="2">
    <location>
        <position position="140"/>
    </location>
</feature>
<name>A0AAD5G729_AMBAR</name>
<organism evidence="2 3">
    <name type="scientific">Ambrosia artemisiifolia</name>
    <name type="common">Common ragweed</name>
    <dbReference type="NCBI Taxonomy" id="4212"/>
    <lineage>
        <taxon>Eukaryota</taxon>
        <taxon>Viridiplantae</taxon>
        <taxon>Streptophyta</taxon>
        <taxon>Embryophyta</taxon>
        <taxon>Tracheophyta</taxon>
        <taxon>Spermatophyta</taxon>
        <taxon>Magnoliopsida</taxon>
        <taxon>eudicotyledons</taxon>
        <taxon>Gunneridae</taxon>
        <taxon>Pentapetalae</taxon>
        <taxon>asterids</taxon>
        <taxon>campanulids</taxon>
        <taxon>Asterales</taxon>
        <taxon>Asteraceae</taxon>
        <taxon>Asteroideae</taxon>
        <taxon>Heliantheae alliance</taxon>
        <taxon>Heliantheae</taxon>
        <taxon>Ambrosia</taxon>
    </lineage>
</organism>
<dbReference type="EMBL" id="JAMZMK010010895">
    <property type="protein sequence ID" value="KAI7729881.1"/>
    <property type="molecule type" value="Genomic_DNA"/>
</dbReference>
<keyword evidence="3" id="KW-1185">Reference proteome</keyword>
<feature type="region of interest" description="Disordered" evidence="1">
    <location>
        <begin position="1"/>
        <end position="21"/>
    </location>
</feature>
<comment type="caution">
    <text evidence="2">The sequence shown here is derived from an EMBL/GenBank/DDBJ whole genome shotgun (WGS) entry which is preliminary data.</text>
</comment>
<reference evidence="2" key="1">
    <citation type="submission" date="2022-06" db="EMBL/GenBank/DDBJ databases">
        <title>Uncovering the hologenomic basis of an extraordinary plant invasion.</title>
        <authorList>
            <person name="Bieker V.C."/>
            <person name="Martin M.D."/>
            <person name="Gilbert T."/>
            <person name="Hodgins K."/>
            <person name="Battlay P."/>
            <person name="Petersen B."/>
            <person name="Wilson J."/>
        </authorList>
    </citation>
    <scope>NUCLEOTIDE SEQUENCE</scope>
    <source>
        <strain evidence="2">AA19_3_7</strain>
        <tissue evidence="2">Leaf</tissue>
    </source>
</reference>
<feature type="non-terminal residue" evidence="2">
    <location>
        <position position="1"/>
    </location>
</feature>
<dbReference type="AlphaFoldDB" id="A0AAD5G729"/>
<evidence type="ECO:0000313" key="2">
    <source>
        <dbReference type="EMBL" id="KAI7729881.1"/>
    </source>
</evidence>
<evidence type="ECO:0000313" key="3">
    <source>
        <dbReference type="Proteomes" id="UP001206925"/>
    </source>
</evidence>
<protein>
    <submittedName>
        <fullName evidence="2">Uncharacterized protein</fullName>
    </submittedName>
</protein>
<accession>A0AAD5G729</accession>
<proteinExistence type="predicted"/>
<dbReference type="Proteomes" id="UP001206925">
    <property type="component" value="Unassembled WGS sequence"/>
</dbReference>
<gene>
    <name evidence="2" type="ORF">M8C21_010021</name>
</gene>